<dbReference type="RefSeq" id="WP_139985696.1">
    <property type="nucleotide sequence ID" value="NZ_VENP01000003.1"/>
</dbReference>
<dbReference type="InterPro" id="IPR001845">
    <property type="entry name" value="HTH_ArsR_DNA-bd_dom"/>
</dbReference>
<protein>
    <submittedName>
        <fullName evidence="3">Helix-turn-helix transcriptional regulator</fullName>
    </submittedName>
</protein>
<dbReference type="SMART" id="SM00418">
    <property type="entry name" value="HTH_ARSR"/>
    <property type="match status" value="1"/>
</dbReference>
<dbReference type="Proteomes" id="UP000313849">
    <property type="component" value="Unassembled WGS sequence"/>
</dbReference>
<dbReference type="InterPro" id="IPR036390">
    <property type="entry name" value="WH_DNA-bd_sf"/>
</dbReference>
<feature type="domain" description="HTH arsR-type" evidence="2">
    <location>
        <begin position="29"/>
        <end position="123"/>
    </location>
</feature>
<dbReference type="AlphaFoldDB" id="A0A5C5BH45"/>
<dbReference type="SUPFAM" id="SSF46785">
    <property type="entry name" value="Winged helix' DNA-binding domain"/>
    <property type="match status" value="1"/>
</dbReference>
<dbReference type="CDD" id="cd00090">
    <property type="entry name" value="HTH_ARSR"/>
    <property type="match status" value="1"/>
</dbReference>
<keyword evidence="4" id="KW-1185">Reference proteome</keyword>
<feature type="compositionally biased region" description="Basic and acidic residues" evidence="1">
    <location>
        <begin position="1"/>
        <end position="10"/>
    </location>
</feature>
<gene>
    <name evidence="3" type="ORF">FH969_01795</name>
</gene>
<evidence type="ECO:0000256" key="1">
    <source>
        <dbReference type="SAM" id="MobiDB-lite"/>
    </source>
</evidence>
<feature type="region of interest" description="Disordered" evidence="1">
    <location>
        <begin position="1"/>
        <end position="25"/>
    </location>
</feature>
<sequence>MSDDKSERGDVVGPSSDEPSRRGFSVGPEALKAFAHPLRMALYSELQRRGSATASSLARALGESSGQTSYHLRQLERHGFVEDDPDAASGGRERWWRAVGFDMSSPELLRDPATEGAARALLHQVIAERAGALTAWANALKGDLDGTSGLLSSGTLVITPTEMEELGAELVEVVERYTDRARDRTPPADAVRVRTHVDVFPLEPPDAPDGEP</sequence>
<dbReference type="Pfam" id="PF12840">
    <property type="entry name" value="HTH_20"/>
    <property type="match status" value="1"/>
</dbReference>
<name>A0A5C5BH45_9MICO</name>
<dbReference type="Gene3D" id="1.10.10.10">
    <property type="entry name" value="Winged helix-like DNA-binding domain superfamily/Winged helix DNA-binding domain"/>
    <property type="match status" value="1"/>
</dbReference>
<evidence type="ECO:0000313" key="4">
    <source>
        <dbReference type="Proteomes" id="UP000313849"/>
    </source>
</evidence>
<dbReference type="InterPro" id="IPR036388">
    <property type="entry name" value="WH-like_DNA-bd_sf"/>
</dbReference>
<proteinExistence type="predicted"/>
<dbReference type="OrthoDB" id="7945987at2"/>
<dbReference type="EMBL" id="VENP01000003">
    <property type="protein sequence ID" value="TNU76853.1"/>
    <property type="molecule type" value="Genomic_DNA"/>
</dbReference>
<evidence type="ECO:0000313" key="3">
    <source>
        <dbReference type="EMBL" id="TNU76853.1"/>
    </source>
</evidence>
<organism evidence="3 4">
    <name type="scientific">Miniimonas arenae</name>
    <dbReference type="NCBI Taxonomy" id="676201"/>
    <lineage>
        <taxon>Bacteria</taxon>
        <taxon>Bacillati</taxon>
        <taxon>Actinomycetota</taxon>
        <taxon>Actinomycetes</taxon>
        <taxon>Micrococcales</taxon>
        <taxon>Beutenbergiaceae</taxon>
        <taxon>Miniimonas</taxon>
    </lineage>
</organism>
<evidence type="ECO:0000259" key="2">
    <source>
        <dbReference type="SMART" id="SM00418"/>
    </source>
</evidence>
<dbReference type="InterPro" id="IPR011991">
    <property type="entry name" value="ArsR-like_HTH"/>
</dbReference>
<reference evidence="3 4" key="1">
    <citation type="submission" date="2019-06" db="EMBL/GenBank/DDBJ databases">
        <title>Draft genome sequence of Miniimonas arenae KCTC 19750T isolated from sea sand.</title>
        <authorList>
            <person name="Park S.-J."/>
        </authorList>
    </citation>
    <scope>NUCLEOTIDE SEQUENCE [LARGE SCALE GENOMIC DNA]</scope>
    <source>
        <strain evidence="3 4">KCTC 19750</strain>
    </source>
</reference>
<dbReference type="GO" id="GO:0003700">
    <property type="term" value="F:DNA-binding transcription factor activity"/>
    <property type="evidence" value="ECO:0007669"/>
    <property type="project" value="InterPro"/>
</dbReference>
<comment type="caution">
    <text evidence="3">The sequence shown here is derived from an EMBL/GenBank/DDBJ whole genome shotgun (WGS) entry which is preliminary data.</text>
</comment>
<accession>A0A5C5BH45</accession>